<dbReference type="EC" id="7.6.2.1" evidence="17"/>
<comment type="similarity">
    <text evidence="3 17">Belongs to the cation transport ATPase (P-type) (TC 3.A.3) family. Type IV subfamily.</text>
</comment>
<feature type="transmembrane region" description="Helical" evidence="17">
    <location>
        <begin position="1052"/>
        <end position="1074"/>
    </location>
</feature>
<feature type="transmembrane region" description="Helical" evidence="17">
    <location>
        <begin position="1009"/>
        <end position="1031"/>
    </location>
</feature>
<keyword evidence="7 15" id="KW-0547">Nucleotide-binding</keyword>
<dbReference type="InterPro" id="IPR036412">
    <property type="entry name" value="HAD-like_sf"/>
</dbReference>
<reference evidence="21" key="1">
    <citation type="submission" date="2025-08" db="UniProtKB">
        <authorList>
            <consortium name="Ensembl"/>
        </authorList>
    </citation>
    <scope>IDENTIFICATION</scope>
</reference>
<evidence type="ECO:0000256" key="15">
    <source>
        <dbReference type="PIRSR" id="PIRSR606539-2"/>
    </source>
</evidence>
<feature type="binding site" evidence="15">
    <location>
        <position position="690"/>
    </location>
    <ligand>
        <name>ATP</name>
        <dbReference type="ChEBI" id="CHEBI:30616"/>
    </ligand>
</feature>
<evidence type="ECO:0000256" key="6">
    <source>
        <dbReference type="ARBA" id="ARBA00022723"/>
    </source>
</evidence>
<protein>
    <recommendedName>
        <fullName evidence="17">Phospholipid-transporting ATPase</fullName>
        <ecNumber evidence="17">7.6.2.1</ecNumber>
    </recommendedName>
</protein>
<feature type="transmembrane region" description="Helical" evidence="17">
    <location>
        <begin position="921"/>
        <end position="941"/>
    </location>
</feature>
<evidence type="ECO:0000256" key="4">
    <source>
        <dbReference type="ARBA" id="ARBA00022448"/>
    </source>
</evidence>
<dbReference type="Pfam" id="PF13246">
    <property type="entry name" value="Cation_ATPase"/>
    <property type="match status" value="1"/>
</dbReference>
<dbReference type="FunFam" id="3.40.50.1000:FF:000014">
    <property type="entry name" value="Phospholipid-transporting ATPase"/>
    <property type="match status" value="1"/>
</dbReference>
<feature type="binding site" evidence="15">
    <location>
        <position position="811"/>
    </location>
    <ligand>
        <name>ATP</name>
        <dbReference type="ChEBI" id="CHEBI:30616"/>
    </ligand>
</feature>
<feature type="domain" description="P-type ATPase N-terminal" evidence="19">
    <location>
        <begin position="31"/>
        <end position="97"/>
    </location>
</feature>
<feature type="binding site" evidence="15">
    <location>
        <position position="410"/>
    </location>
    <ligand>
        <name>ATP</name>
        <dbReference type="ChEBI" id="CHEBI:30616"/>
    </ligand>
</feature>
<feature type="binding site" evidence="15">
    <location>
        <position position="834"/>
    </location>
    <ligand>
        <name>ATP</name>
        <dbReference type="ChEBI" id="CHEBI:30616"/>
    </ligand>
</feature>
<feature type="binding site" evidence="15">
    <location>
        <position position="576"/>
    </location>
    <ligand>
        <name>ATP</name>
        <dbReference type="ChEBI" id="CHEBI:30616"/>
    </ligand>
</feature>
<feature type="binding site" evidence="15">
    <location>
        <position position="835"/>
    </location>
    <ligand>
        <name>ATP</name>
        <dbReference type="ChEBI" id="CHEBI:30616"/>
    </ligand>
</feature>
<keyword evidence="22" id="KW-1185">Reference proteome</keyword>
<evidence type="ECO:0000256" key="1">
    <source>
        <dbReference type="ARBA" id="ARBA00001946"/>
    </source>
</evidence>
<evidence type="ECO:0000256" key="11">
    <source>
        <dbReference type="ARBA" id="ARBA00022989"/>
    </source>
</evidence>
<evidence type="ECO:0000256" key="3">
    <source>
        <dbReference type="ARBA" id="ARBA00008109"/>
    </source>
</evidence>
<dbReference type="SUPFAM" id="SSF56784">
    <property type="entry name" value="HAD-like"/>
    <property type="match status" value="1"/>
</dbReference>
<dbReference type="Gene3D" id="3.40.50.1000">
    <property type="entry name" value="HAD superfamily/HAD-like"/>
    <property type="match status" value="1"/>
</dbReference>
<dbReference type="SUPFAM" id="SSF81653">
    <property type="entry name" value="Calcium ATPase, transduction domain A"/>
    <property type="match status" value="1"/>
</dbReference>
<dbReference type="SFLD" id="SFLDS00003">
    <property type="entry name" value="Haloacid_Dehalogenase"/>
    <property type="match status" value="1"/>
</dbReference>
<organism evidence="21 22">
    <name type="scientific">Cyprinus carpio carpio</name>
    <dbReference type="NCBI Taxonomy" id="630221"/>
    <lineage>
        <taxon>Eukaryota</taxon>
        <taxon>Metazoa</taxon>
        <taxon>Chordata</taxon>
        <taxon>Craniata</taxon>
        <taxon>Vertebrata</taxon>
        <taxon>Euteleostomi</taxon>
        <taxon>Actinopterygii</taxon>
        <taxon>Neopterygii</taxon>
        <taxon>Teleostei</taxon>
        <taxon>Ostariophysi</taxon>
        <taxon>Cypriniformes</taxon>
        <taxon>Cyprinidae</taxon>
        <taxon>Cyprininae</taxon>
        <taxon>Cyprinus</taxon>
    </lineage>
</organism>
<dbReference type="GO" id="GO:0005886">
    <property type="term" value="C:plasma membrane"/>
    <property type="evidence" value="ECO:0007669"/>
    <property type="project" value="TreeGrafter"/>
</dbReference>
<dbReference type="PROSITE" id="PS00154">
    <property type="entry name" value="ATPASE_E1_E2"/>
    <property type="match status" value="1"/>
</dbReference>
<dbReference type="InterPro" id="IPR018303">
    <property type="entry name" value="ATPase_P-typ_P_site"/>
</dbReference>
<dbReference type="AlphaFoldDB" id="A0A9J8BYA7"/>
<dbReference type="SFLD" id="SFLDG00002">
    <property type="entry name" value="C1.7:_P-type_atpase_like"/>
    <property type="match status" value="1"/>
</dbReference>
<dbReference type="Pfam" id="PF16212">
    <property type="entry name" value="PhoLip_ATPase_C"/>
    <property type="match status" value="1"/>
</dbReference>
<feature type="binding site" evidence="15">
    <location>
        <position position="553"/>
    </location>
    <ligand>
        <name>ATP</name>
        <dbReference type="ChEBI" id="CHEBI:30616"/>
    </ligand>
</feature>
<evidence type="ECO:0000256" key="7">
    <source>
        <dbReference type="ARBA" id="ARBA00022741"/>
    </source>
</evidence>
<feature type="transmembrane region" description="Helical" evidence="17">
    <location>
        <begin position="888"/>
        <end position="909"/>
    </location>
</feature>
<reference evidence="21" key="2">
    <citation type="submission" date="2025-09" db="UniProtKB">
        <authorList>
            <consortium name="Ensembl"/>
        </authorList>
    </citation>
    <scope>IDENTIFICATION</scope>
</reference>
<feature type="binding site" evidence="15">
    <location>
        <position position="409"/>
    </location>
    <ligand>
        <name>ATP</name>
        <dbReference type="ChEBI" id="CHEBI:30616"/>
    </ligand>
</feature>
<dbReference type="FunFam" id="3.40.1110.10:FF:000188">
    <property type="entry name" value="Phospholipid-transporting ATPase"/>
    <property type="match status" value="1"/>
</dbReference>
<feature type="active site" description="4-aspartylphosphate intermediate" evidence="14">
    <location>
        <position position="408"/>
    </location>
</feature>
<evidence type="ECO:0000256" key="16">
    <source>
        <dbReference type="PIRSR" id="PIRSR606539-3"/>
    </source>
</evidence>
<evidence type="ECO:0000256" key="9">
    <source>
        <dbReference type="ARBA" id="ARBA00022842"/>
    </source>
</evidence>
<dbReference type="NCBIfam" id="TIGR01652">
    <property type="entry name" value="ATPase-Plipid"/>
    <property type="match status" value="1"/>
</dbReference>
<keyword evidence="12 17" id="KW-0472">Membrane</keyword>
<name>A0A9J8BYA7_CYPCA</name>
<keyword evidence="6 16" id="KW-0479">Metal-binding</keyword>
<evidence type="ECO:0000313" key="22">
    <source>
        <dbReference type="Proteomes" id="UP001108240"/>
    </source>
</evidence>
<feature type="binding site" evidence="16">
    <location>
        <position position="831"/>
    </location>
    <ligand>
        <name>Mg(2+)</name>
        <dbReference type="ChEBI" id="CHEBI:18420"/>
    </ligand>
</feature>
<dbReference type="Proteomes" id="UP001108240">
    <property type="component" value="Unplaced"/>
</dbReference>
<comment type="catalytic activity">
    <reaction evidence="13 17">
        <text>ATP + H2O + phospholipidSide 1 = ADP + phosphate + phospholipidSide 2.</text>
        <dbReference type="EC" id="7.6.2.1"/>
    </reaction>
</comment>
<comment type="cofactor">
    <cofactor evidence="1 16">
        <name>Mg(2+)</name>
        <dbReference type="ChEBI" id="CHEBI:18420"/>
    </cofactor>
</comment>
<dbReference type="GO" id="GO:0016887">
    <property type="term" value="F:ATP hydrolysis activity"/>
    <property type="evidence" value="ECO:0007669"/>
    <property type="project" value="InterPro"/>
</dbReference>
<dbReference type="Pfam" id="PF16209">
    <property type="entry name" value="PhoLip_ATPase_N"/>
    <property type="match status" value="1"/>
</dbReference>
<evidence type="ECO:0000259" key="19">
    <source>
        <dbReference type="Pfam" id="PF16209"/>
    </source>
</evidence>
<dbReference type="CDD" id="cd02073">
    <property type="entry name" value="P-type_ATPase_APLT_Dnf-like"/>
    <property type="match status" value="1"/>
</dbReference>
<dbReference type="Gene3D" id="2.70.150.10">
    <property type="entry name" value="Calcium-transporting ATPase, cytoplasmic transduction domain A"/>
    <property type="match status" value="1"/>
</dbReference>
<accession>A0A9J8BYA7</accession>
<dbReference type="InterPro" id="IPR008250">
    <property type="entry name" value="ATPase_P-typ_transduc_dom_A_sf"/>
</dbReference>
<dbReference type="InterPro" id="IPR006539">
    <property type="entry name" value="P-type_ATPase_IV"/>
</dbReference>
<dbReference type="GO" id="GO:0005802">
    <property type="term" value="C:trans-Golgi network"/>
    <property type="evidence" value="ECO:0007669"/>
    <property type="project" value="TreeGrafter"/>
</dbReference>
<dbReference type="InterPro" id="IPR044492">
    <property type="entry name" value="P_typ_ATPase_HD_dom"/>
</dbReference>
<feature type="binding site" evidence="15">
    <location>
        <position position="691"/>
    </location>
    <ligand>
        <name>ATP</name>
        <dbReference type="ChEBI" id="CHEBI:30616"/>
    </ligand>
</feature>
<dbReference type="PRINTS" id="PR00119">
    <property type="entry name" value="CATATPASE"/>
</dbReference>
<feature type="binding site" evidence="15">
    <location>
        <position position="512"/>
    </location>
    <ligand>
        <name>ATP</name>
        <dbReference type="ChEBI" id="CHEBI:30616"/>
    </ligand>
</feature>
<evidence type="ECO:0000259" key="20">
    <source>
        <dbReference type="Pfam" id="PF16212"/>
    </source>
</evidence>
<dbReference type="Gene3D" id="3.40.1110.10">
    <property type="entry name" value="Calcium-transporting ATPase, cytoplasmic domain N"/>
    <property type="match status" value="1"/>
</dbReference>
<feature type="transmembrane region" description="Helical" evidence="17">
    <location>
        <begin position="334"/>
        <end position="360"/>
    </location>
</feature>
<dbReference type="SFLD" id="SFLDF00027">
    <property type="entry name" value="p-type_atpase"/>
    <property type="match status" value="1"/>
</dbReference>
<dbReference type="GeneTree" id="ENSGT00940000160101"/>
<evidence type="ECO:0000256" key="12">
    <source>
        <dbReference type="ARBA" id="ARBA00023136"/>
    </source>
</evidence>
<evidence type="ECO:0000256" key="5">
    <source>
        <dbReference type="ARBA" id="ARBA00022692"/>
    </source>
</evidence>
<feature type="binding site" evidence="15">
    <location>
        <position position="408"/>
    </location>
    <ligand>
        <name>ATP</name>
        <dbReference type="ChEBI" id="CHEBI:30616"/>
    </ligand>
</feature>
<dbReference type="GO" id="GO:0140327">
    <property type="term" value="F:flippase activity"/>
    <property type="evidence" value="ECO:0007669"/>
    <property type="project" value="UniProtKB-ARBA"/>
</dbReference>
<comment type="subcellular location">
    <subcellularLocation>
        <location evidence="2">Endomembrane system</location>
        <topology evidence="2">Multi-pass membrane protein</topology>
    </subcellularLocation>
    <subcellularLocation>
        <location evidence="17">Membrane</location>
        <topology evidence="17">Multi-pass membrane protein</topology>
    </subcellularLocation>
</comment>
<keyword evidence="8 15" id="KW-0067">ATP-binding</keyword>
<keyword evidence="11 17" id="KW-1133">Transmembrane helix</keyword>
<dbReference type="InterPro" id="IPR023214">
    <property type="entry name" value="HAD_sf"/>
</dbReference>
<evidence type="ECO:0000256" key="14">
    <source>
        <dbReference type="PIRSR" id="PIRSR606539-1"/>
    </source>
</evidence>
<keyword evidence="10 17" id="KW-1278">Translocase</keyword>
<dbReference type="GO" id="GO:0045332">
    <property type="term" value="P:phospholipid translocation"/>
    <property type="evidence" value="ECO:0007669"/>
    <property type="project" value="TreeGrafter"/>
</dbReference>
<evidence type="ECO:0000256" key="2">
    <source>
        <dbReference type="ARBA" id="ARBA00004127"/>
    </source>
</evidence>
<feature type="binding site" evidence="15">
    <location>
        <position position="692"/>
    </location>
    <ligand>
        <name>ATP</name>
        <dbReference type="ChEBI" id="CHEBI:30616"/>
    </ligand>
</feature>
<proteinExistence type="inferred from homology"/>
<evidence type="ECO:0000256" key="10">
    <source>
        <dbReference type="ARBA" id="ARBA00022967"/>
    </source>
</evidence>
<dbReference type="InterPro" id="IPR023299">
    <property type="entry name" value="ATPase_P-typ_cyto_dom_N"/>
</dbReference>
<feature type="binding site" evidence="16">
    <location>
        <position position="835"/>
    </location>
    <ligand>
        <name>Mg(2+)</name>
        <dbReference type="ChEBI" id="CHEBI:18420"/>
    </ligand>
</feature>
<dbReference type="InterPro" id="IPR032630">
    <property type="entry name" value="P_typ_ATPase_c"/>
</dbReference>
<dbReference type="InterPro" id="IPR032631">
    <property type="entry name" value="P-type_ATPase_N"/>
</dbReference>
<feature type="transmembrane region" description="Helical" evidence="17">
    <location>
        <begin position="971"/>
        <end position="997"/>
    </location>
</feature>
<feature type="transmembrane region" description="Helical" evidence="17">
    <location>
        <begin position="91"/>
        <end position="109"/>
    </location>
</feature>
<dbReference type="SUPFAM" id="SSF81660">
    <property type="entry name" value="Metal cation-transporting ATPase, ATP-binding domain N"/>
    <property type="match status" value="1"/>
</dbReference>
<evidence type="ECO:0000256" key="13">
    <source>
        <dbReference type="ARBA" id="ARBA00034036"/>
    </source>
</evidence>
<dbReference type="Ensembl" id="ENSCCRT00000190756.1">
    <property type="protein sequence ID" value="ENSCCRP00000162849.1"/>
    <property type="gene ID" value="ENSCCRG00000041527.2"/>
</dbReference>
<keyword evidence="9 16" id="KW-0460">Magnesium</keyword>
<evidence type="ECO:0000256" key="17">
    <source>
        <dbReference type="RuleBase" id="RU362033"/>
    </source>
</evidence>
<dbReference type="PANTHER" id="PTHR24092">
    <property type="entry name" value="PROBABLE PHOSPHOLIPID-TRANSPORTING ATPASE"/>
    <property type="match status" value="1"/>
</dbReference>
<dbReference type="GO" id="GO:0005524">
    <property type="term" value="F:ATP binding"/>
    <property type="evidence" value="ECO:0007669"/>
    <property type="project" value="UniProtKB-UniRule"/>
</dbReference>
<evidence type="ECO:0000256" key="18">
    <source>
        <dbReference type="SAM" id="MobiDB-lite"/>
    </source>
</evidence>
<dbReference type="SUPFAM" id="SSF81665">
    <property type="entry name" value="Calcium ATPase, transmembrane domain M"/>
    <property type="match status" value="1"/>
</dbReference>
<feature type="domain" description="P-type ATPase C-terminal" evidence="20">
    <location>
        <begin position="857"/>
        <end position="981"/>
    </location>
</feature>
<feature type="binding site" evidence="15">
    <location>
        <position position="805"/>
    </location>
    <ligand>
        <name>ATP</name>
        <dbReference type="ChEBI" id="CHEBI:30616"/>
    </ligand>
</feature>
<dbReference type="NCBIfam" id="TIGR01494">
    <property type="entry name" value="ATPase_P-type"/>
    <property type="match status" value="1"/>
</dbReference>
<keyword evidence="5 17" id="KW-0812">Transmembrane</keyword>
<keyword evidence="4" id="KW-0813">Transport</keyword>
<feature type="transmembrane region" description="Helical" evidence="17">
    <location>
        <begin position="292"/>
        <end position="314"/>
    </location>
</feature>
<feature type="compositionally biased region" description="Polar residues" evidence="18">
    <location>
        <begin position="1163"/>
        <end position="1174"/>
    </location>
</feature>
<feature type="region of interest" description="Disordered" evidence="18">
    <location>
        <begin position="1162"/>
        <end position="1193"/>
    </location>
</feature>
<dbReference type="GO" id="GO:0007030">
    <property type="term" value="P:Golgi organization"/>
    <property type="evidence" value="ECO:0007669"/>
    <property type="project" value="TreeGrafter"/>
</dbReference>
<dbReference type="FunFam" id="2.70.150.10:FF:000025">
    <property type="entry name" value="Phospholipid-transporting ATPase"/>
    <property type="match status" value="1"/>
</dbReference>
<feature type="binding site" evidence="16">
    <location>
        <position position="410"/>
    </location>
    <ligand>
        <name>Mg(2+)</name>
        <dbReference type="ChEBI" id="CHEBI:18420"/>
    </ligand>
</feature>
<dbReference type="GO" id="GO:0000287">
    <property type="term" value="F:magnesium ion binding"/>
    <property type="evidence" value="ECO:0007669"/>
    <property type="project" value="UniProtKB-UniRule"/>
</dbReference>
<dbReference type="InterPro" id="IPR023298">
    <property type="entry name" value="ATPase_P-typ_TM_dom_sf"/>
</dbReference>
<dbReference type="PANTHER" id="PTHR24092:SF80">
    <property type="entry name" value="PHOSPHOLIPID-TRANSPORTING ATPASE IM-RELATED"/>
    <property type="match status" value="1"/>
</dbReference>
<feature type="binding site" evidence="15">
    <location>
        <position position="610"/>
    </location>
    <ligand>
        <name>ATP</name>
        <dbReference type="ChEBI" id="CHEBI:30616"/>
    </ligand>
</feature>
<feature type="binding site" evidence="16">
    <location>
        <position position="408"/>
    </location>
    <ligand>
        <name>Mg(2+)</name>
        <dbReference type="ChEBI" id="CHEBI:18420"/>
    </ligand>
</feature>
<evidence type="ECO:0000313" key="21">
    <source>
        <dbReference type="Ensembl" id="ENSCCRP00000162849.1"/>
    </source>
</evidence>
<dbReference type="GO" id="GO:0005548">
    <property type="term" value="F:phospholipid transporter activity"/>
    <property type="evidence" value="ECO:0007669"/>
    <property type="project" value="UniProtKB-ARBA"/>
</dbReference>
<dbReference type="InterPro" id="IPR001757">
    <property type="entry name" value="P_typ_ATPase"/>
</dbReference>
<evidence type="ECO:0000256" key="8">
    <source>
        <dbReference type="ARBA" id="ARBA00022840"/>
    </source>
</evidence>
<sequence length="1193" mass="136263">MALRWLWMLVPWRGDWNPRSKSPGQEEERHVRANDRDYNERFSYADNHIKTAKYNVFTFLPINLFEQFQRFANAYFLVLLILQLIPEISSLSWFTTIVPLVLVLAITAVKDATDDYFRHKSDQQVNTRQSQVLIKGKLQNEKWMNVRVGDIIKLENNQFVAADLLLLSSSEPYGLCYIETAELDGETNLKVRQALTVTSDLGDDVAKLADFNGEVICEPPNNKLDKFTGTLFWKDNKYPLDNEKMLLRGCVLRNTEWCFGLVIFAGLQTKLMQNCGRTKLKRTSIDKLMNTLVLWIFGFLICMGIILAIGNTIWEQKVGSNFWEYLQWKELTISAVFSGFLTFWSYVIILNTVVPISLYVSVEVLRLGHSYFINWDRRMYYSRKATPAEARTTTLNEELGQVEFIFSDKTGTLTQNIMVFNKCSINGKTYGDVYDEFGHKVDITEKTPCVDFSFNPLMDRKFRFHDSSLVEAIKLEEPLVQEFFRLLALCHTIMPEERNEGELVYQAQSPDEGALVTAARNFGFVFRSRTPETITLYEMGQAVTYQLLAILDFNNVRKRMSVIVRNPKGQLKLYSKGADTILFDRLDPSNEELMFTTSEHLNEFAGEGLRTLALAYKDLDEDVFDEWMKKLLFASTALENREEKLGALYEEIEQGMMLLGATAIEDKLQEGVPETIACLTLANIKIWVLTGDKLETAMNIGYSCNMLRDDMNEVFIISGHTMVEVRQELRMAKERIMGPGKDKFSSGLDMEKTELYSSDSVFEETIIAEYALIINGHSLAHALEADLEQILVDVACLCKTVICCRVTPLQKALVVELIKRHKRAVTLAIGDGANDVSMIKTAHIGVGISGQEGMQAVLASDYSFAQFRYLQRLLLVHGRWSYHRMCNFLCYFFYKNFAFTLVHFWYGFLCGFSAQTVYDQWFITLFNIVYTSLPVLAMGLFDQDVNEQYSLRYPNLYRPGQLNQLFNKRKFFTCTLQGAFAVTIATSLVIVVSAQIGLDTNYWTAVNHFFIWGSLAVYFAILFAMHSDGIFTIFPNQFPFIGTARNSLNQKIVWLVILLTTVVCIMPMVAVRFIKADLYPTHTDKVRLLQQASRRQGPQEQNFRRVRRTSSRRSAYAFAHQQGYGELITSGKNMKVPTASTSTYPLSSPARGNSVVKNSVVSGTTDAAETNSTGFRRESDQNQEVTVEDLEAR</sequence>